<comment type="caution">
    <text evidence="8">The sequence shown here is derived from an EMBL/GenBank/DDBJ whole genome shotgun (WGS) entry which is preliminary data.</text>
</comment>
<dbReference type="GO" id="GO:0016020">
    <property type="term" value="C:membrane"/>
    <property type="evidence" value="ECO:0007669"/>
    <property type="project" value="UniProtKB-SubCell"/>
</dbReference>
<feature type="transmembrane region" description="Helical" evidence="6">
    <location>
        <begin position="202"/>
        <end position="221"/>
    </location>
</feature>
<keyword evidence="9" id="KW-1185">Reference proteome</keyword>
<feature type="transmembrane region" description="Helical" evidence="6">
    <location>
        <begin position="714"/>
        <end position="732"/>
    </location>
</feature>
<dbReference type="STRING" id="1330021.A0A367L7A7"/>
<dbReference type="InterPro" id="IPR018823">
    <property type="entry name" value="ArAE_2_N"/>
</dbReference>
<proteinExistence type="predicted"/>
<evidence type="ECO:0000313" key="8">
    <source>
        <dbReference type="EMBL" id="RCI10301.1"/>
    </source>
</evidence>
<comment type="subcellular location">
    <subcellularLocation>
        <location evidence="1">Membrane</location>
        <topology evidence="1">Multi-pass membrane protein</topology>
    </subcellularLocation>
</comment>
<reference evidence="8 9" key="1">
    <citation type="journal article" date="2015" name="BMC Genomics">
        <title>Insights from the genome of Ophiocordyceps polyrhachis-furcata to pathogenicity and host specificity in insect fungi.</title>
        <authorList>
            <person name="Wichadakul D."/>
            <person name="Kobmoo N."/>
            <person name="Ingsriswang S."/>
            <person name="Tangphatsornruang S."/>
            <person name="Chantasingh D."/>
            <person name="Luangsa-ard J.J."/>
            <person name="Eurwilaichitr L."/>
        </authorList>
    </citation>
    <scope>NUCLEOTIDE SEQUENCE [LARGE SCALE GENOMIC DNA]</scope>
    <source>
        <strain evidence="8 9">BCC 54312</strain>
    </source>
</reference>
<evidence type="ECO:0000256" key="3">
    <source>
        <dbReference type="ARBA" id="ARBA00022989"/>
    </source>
</evidence>
<name>A0A367L7A7_9HYPO</name>
<keyword evidence="4 6" id="KW-0472">Membrane</keyword>
<protein>
    <recommendedName>
        <fullName evidence="7">Putative ER transporter 6TM N-terminal domain-containing protein</fullName>
    </recommendedName>
</protein>
<feature type="transmembrane region" description="Helical" evidence="6">
    <location>
        <begin position="688"/>
        <end position="708"/>
    </location>
</feature>
<evidence type="ECO:0000256" key="5">
    <source>
        <dbReference type="SAM" id="MobiDB-lite"/>
    </source>
</evidence>
<accession>A0A367L7A7</accession>
<gene>
    <name evidence="8" type="ORF">L249_8466</name>
</gene>
<feature type="region of interest" description="Disordered" evidence="5">
    <location>
        <begin position="1"/>
        <end position="34"/>
    </location>
</feature>
<dbReference type="Pfam" id="PF10337">
    <property type="entry name" value="ArAE_2_N"/>
    <property type="match status" value="1"/>
</dbReference>
<evidence type="ECO:0000256" key="1">
    <source>
        <dbReference type="ARBA" id="ARBA00004141"/>
    </source>
</evidence>
<evidence type="ECO:0000313" key="9">
    <source>
        <dbReference type="Proteomes" id="UP000253664"/>
    </source>
</evidence>
<dbReference type="OrthoDB" id="1924968at2759"/>
<organism evidence="8 9">
    <name type="scientific">Ophiocordyceps polyrhachis-furcata BCC 54312</name>
    <dbReference type="NCBI Taxonomy" id="1330021"/>
    <lineage>
        <taxon>Eukaryota</taxon>
        <taxon>Fungi</taxon>
        <taxon>Dikarya</taxon>
        <taxon>Ascomycota</taxon>
        <taxon>Pezizomycotina</taxon>
        <taxon>Sordariomycetes</taxon>
        <taxon>Hypocreomycetidae</taxon>
        <taxon>Hypocreales</taxon>
        <taxon>Ophiocordycipitaceae</taxon>
        <taxon>Ophiocordyceps</taxon>
    </lineage>
</organism>
<evidence type="ECO:0000256" key="6">
    <source>
        <dbReference type="SAM" id="Phobius"/>
    </source>
</evidence>
<dbReference type="InterPro" id="IPR023244">
    <property type="entry name" value="Brefeldin_A-sensitivity_4"/>
</dbReference>
<feature type="transmembrane region" description="Helical" evidence="6">
    <location>
        <begin position="768"/>
        <end position="789"/>
    </location>
</feature>
<evidence type="ECO:0000259" key="7">
    <source>
        <dbReference type="Pfam" id="PF10337"/>
    </source>
</evidence>
<feature type="domain" description="Putative ER transporter 6TM N-terminal" evidence="7">
    <location>
        <begin position="125"/>
        <end position="197"/>
    </location>
</feature>
<keyword evidence="2 6" id="KW-0812">Transmembrane</keyword>
<feature type="transmembrane region" description="Helical" evidence="6">
    <location>
        <begin position="739"/>
        <end position="756"/>
    </location>
</feature>
<dbReference type="PANTHER" id="PTHR47804">
    <property type="entry name" value="60S RIBOSOMAL PROTEIN L19"/>
    <property type="match status" value="1"/>
</dbReference>
<dbReference type="PANTHER" id="PTHR47804:SF3">
    <property type="entry name" value="PROTEIN BRE4"/>
    <property type="match status" value="1"/>
</dbReference>
<dbReference type="PRINTS" id="PR02047">
    <property type="entry name" value="BREFELDNASP4"/>
</dbReference>
<keyword evidence="3 6" id="KW-1133">Transmembrane helix</keyword>
<sequence length="1000" mass="111886">MSDQSSHFRRRQRPALDPGAFLEPVSPPPTSRRSSIHSIAQLDHMVSDKIDTETYGVSELRDGFFDAMFLRPSPLFAADLLQDSADTLPLGFDRASPLTLRRLFPRPWHELVSVVRRVTTTRAGIRLLKSFAAFFVAYVLCLVPAVRDWLGRYYYFMVVSVIVNHPARSFGSQLDGAALTVVGAACGLGWGALGLLLSTSTAAARIGYGGILALFMALFMASISLTRAFFIRFYQAILSAGLAIIFATLAETGSRQVEWDKLRDYGLSWLCGQVIALIINCVVCPDAGARDLASTFHAAFDVMLEALDASSCRDRRLRRRLTRSFVDLSQACRDMRIDITVTRFRPDDVGDLRNLMQAVIRALLTLKADTYLFKQAPSDEYVTITVEEPAPGILDAAVTAALSPGHENLSRRAIEELGHRTKDMLSCMSESVRRCDAALMDLSGYRKHLGPKPDVSSEMLPANEKLGQAKAAFDVVESSLIQSEEQLPESSIQDGDVVQLFVFARHVREAASTIECLVDKVQAMQQNFGWPRPHLPSYPFGKALHRTNAQTRHDRGGVTAGSYHVTFEEIGRLLDKMKSSDHEPMPRESVGEANELRLETLESHTSVEVSTDPAKASRLRYRIWRVLNRLQGFESRYAFKVCLVTGLLSIPGYLEWDRGWWDAYECWWAVSISWLAMHPRVGGNVQDLFIRGFMAVLGAAWSAAAHAAGDGNPYVVAAFAAAYMLPMLFRFTQSSHPRSGLIGCLSFTVISLRLQMESEGAAPTLLAVYSGVALLIGATVPVVVNWVLWPFVARHELRRALSSMMFFMSVIYRKPTPEDVQRSEMLEGRLREGFVRIRQLLLLTQKEIRLRAPFDPLPYSALANSCERFFDYLVAVRQSALFYNPDYIRDTPEAAEQLLSYRRDAVATILSNLYILAGALRSKRKVPRYLPNAAAARRRLLIKNAEVDKEMSRSARATDAEWHKRWSDIYRFSYNESLTGCVAQLEELEKLTKLIVGEQG</sequence>
<dbReference type="AlphaFoldDB" id="A0A367L7A7"/>
<feature type="transmembrane region" description="Helical" evidence="6">
    <location>
        <begin position="177"/>
        <end position="196"/>
    </location>
</feature>
<dbReference type="Proteomes" id="UP000253664">
    <property type="component" value="Unassembled WGS sequence"/>
</dbReference>
<dbReference type="InterPro" id="IPR052430">
    <property type="entry name" value="IVT-Associated"/>
</dbReference>
<evidence type="ECO:0000256" key="4">
    <source>
        <dbReference type="ARBA" id="ARBA00023136"/>
    </source>
</evidence>
<dbReference type="EMBL" id="LKCN02000013">
    <property type="protein sequence ID" value="RCI10301.1"/>
    <property type="molecule type" value="Genomic_DNA"/>
</dbReference>
<feature type="transmembrane region" description="Helical" evidence="6">
    <location>
        <begin position="127"/>
        <end position="146"/>
    </location>
</feature>
<feature type="transmembrane region" description="Helical" evidence="6">
    <location>
        <begin position="233"/>
        <end position="250"/>
    </location>
</feature>
<evidence type="ECO:0000256" key="2">
    <source>
        <dbReference type="ARBA" id="ARBA00022692"/>
    </source>
</evidence>